<feature type="non-terminal residue" evidence="2">
    <location>
        <position position="1"/>
    </location>
</feature>
<dbReference type="AlphaFoldDB" id="A0A699Z986"/>
<evidence type="ECO:0000256" key="1">
    <source>
        <dbReference type="SAM" id="MobiDB-lite"/>
    </source>
</evidence>
<dbReference type="EMBL" id="BLLF01001233">
    <property type="protein sequence ID" value="GFH17990.1"/>
    <property type="molecule type" value="Genomic_DNA"/>
</dbReference>
<proteinExistence type="predicted"/>
<reference evidence="2 3" key="1">
    <citation type="submission" date="2020-02" db="EMBL/GenBank/DDBJ databases">
        <title>Draft genome sequence of Haematococcus lacustris strain NIES-144.</title>
        <authorList>
            <person name="Morimoto D."/>
            <person name="Nakagawa S."/>
            <person name="Yoshida T."/>
            <person name="Sawayama S."/>
        </authorList>
    </citation>
    <scope>NUCLEOTIDE SEQUENCE [LARGE SCALE GENOMIC DNA]</scope>
    <source>
        <strain evidence="2 3">NIES-144</strain>
    </source>
</reference>
<accession>A0A699Z986</accession>
<dbReference type="Proteomes" id="UP000485058">
    <property type="component" value="Unassembled WGS sequence"/>
</dbReference>
<sequence>MSADAFSRPQLEPMASAWQEGEAGHPHAWSVPVDPARRAFRVREIELGMLRSRTLSAPKLREQ</sequence>
<name>A0A699Z986_HAELA</name>
<keyword evidence="3" id="KW-1185">Reference proteome</keyword>
<feature type="non-terminal residue" evidence="2">
    <location>
        <position position="63"/>
    </location>
</feature>
<evidence type="ECO:0000313" key="3">
    <source>
        <dbReference type="Proteomes" id="UP000485058"/>
    </source>
</evidence>
<gene>
    <name evidence="2" type="ORF">HaLaN_14722</name>
</gene>
<evidence type="ECO:0000313" key="2">
    <source>
        <dbReference type="EMBL" id="GFH17990.1"/>
    </source>
</evidence>
<feature type="region of interest" description="Disordered" evidence="1">
    <location>
        <begin position="1"/>
        <end position="30"/>
    </location>
</feature>
<comment type="caution">
    <text evidence="2">The sequence shown here is derived from an EMBL/GenBank/DDBJ whole genome shotgun (WGS) entry which is preliminary data.</text>
</comment>
<organism evidence="2 3">
    <name type="scientific">Haematococcus lacustris</name>
    <name type="common">Green alga</name>
    <name type="synonym">Haematococcus pluvialis</name>
    <dbReference type="NCBI Taxonomy" id="44745"/>
    <lineage>
        <taxon>Eukaryota</taxon>
        <taxon>Viridiplantae</taxon>
        <taxon>Chlorophyta</taxon>
        <taxon>core chlorophytes</taxon>
        <taxon>Chlorophyceae</taxon>
        <taxon>CS clade</taxon>
        <taxon>Chlamydomonadales</taxon>
        <taxon>Haematococcaceae</taxon>
        <taxon>Haematococcus</taxon>
    </lineage>
</organism>
<protein>
    <submittedName>
        <fullName evidence="2">Raptor_N domain-containing protein</fullName>
    </submittedName>
</protein>